<proteinExistence type="predicted"/>
<keyword evidence="2" id="KW-1185">Reference proteome</keyword>
<protein>
    <submittedName>
        <fullName evidence="1">Uncharacterized protein</fullName>
    </submittedName>
</protein>
<sequence length="154" mass="17005">MAGKLGKGRNRKGSHNAIGIAASEPAVHSDVPVKDNLEVASESAKADELKLWLWGWCESRGNSDMTHESTMVIQTTKLNTPSTKLDSMATKMAKHVNLPEFTSDDPLGCLTKVKTFFSILNTHKMSVLILTFDASVDVGSRLRCKHQCWFRALM</sequence>
<reference evidence="1 2" key="1">
    <citation type="submission" date="2024-01" db="EMBL/GenBank/DDBJ databases">
        <title>The genomes of 5 underutilized Papilionoideae crops provide insights into root nodulation and disease resistanc.</title>
        <authorList>
            <person name="Jiang F."/>
        </authorList>
    </citation>
    <scope>NUCLEOTIDE SEQUENCE [LARGE SCALE GENOMIC DNA]</scope>
    <source>
        <strain evidence="1">DUOXIRENSHENG_FW03</strain>
        <tissue evidence="1">Leaves</tissue>
    </source>
</reference>
<evidence type="ECO:0000313" key="2">
    <source>
        <dbReference type="Proteomes" id="UP001386955"/>
    </source>
</evidence>
<name>A0AAN9XPD8_PSOTE</name>
<organism evidence="1 2">
    <name type="scientific">Psophocarpus tetragonolobus</name>
    <name type="common">Winged bean</name>
    <name type="synonym">Dolichos tetragonolobus</name>
    <dbReference type="NCBI Taxonomy" id="3891"/>
    <lineage>
        <taxon>Eukaryota</taxon>
        <taxon>Viridiplantae</taxon>
        <taxon>Streptophyta</taxon>
        <taxon>Embryophyta</taxon>
        <taxon>Tracheophyta</taxon>
        <taxon>Spermatophyta</taxon>
        <taxon>Magnoliopsida</taxon>
        <taxon>eudicotyledons</taxon>
        <taxon>Gunneridae</taxon>
        <taxon>Pentapetalae</taxon>
        <taxon>rosids</taxon>
        <taxon>fabids</taxon>
        <taxon>Fabales</taxon>
        <taxon>Fabaceae</taxon>
        <taxon>Papilionoideae</taxon>
        <taxon>50 kb inversion clade</taxon>
        <taxon>NPAAA clade</taxon>
        <taxon>indigoferoid/millettioid clade</taxon>
        <taxon>Phaseoleae</taxon>
        <taxon>Psophocarpus</taxon>
    </lineage>
</organism>
<dbReference type="EMBL" id="JAYMYS010000003">
    <property type="protein sequence ID" value="KAK7401246.1"/>
    <property type="molecule type" value="Genomic_DNA"/>
</dbReference>
<gene>
    <name evidence="1" type="ORF">VNO78_12579</name>
</gene>
<comment type="caution">
    <text evidence="1">The sequence shown here is derived from an EMBL/GenBank/DDBJ whole genome shotgun (WGS) entry which is preliminary data.</text>
</comment>
<dbReference type="AlphaFoldDB" id="A0AAN9XPD8"/>
<accession>A0AAN9XPD8</accession>
<dbReference type="Proteomes" id="UP001386955">
    <property type="component" value="Unassembled WGS sequence"/>
</dbReference>
<evidence type="ECO:0000313" key="1">
    <source>
        <dbReference type="EMBL" id="KAK7401246.1"/>
    </source>
</evidence>